<organism evidence="2 3">
    <name type="scientific">Streptomyces carpinensis</name>
    <dbReference type="NCBI Taxonomy" id="66369"/>
    <lineage>
        <taxon>Bacteria</taxon>
        <taxon>Bacillati</taxon>
        <taxon>Actinomycetota</taxon>
        <taxon>Actinomycetes</taxon>
        <taxon>Kitasatosporales</taxon>
        <taxon>Streptomycetaceae</taxon>
        <taxon>Streptomyces</taxon>
    </lineage>
</organism>
<feature type="compositionally biased region" description="Basic residues" evidence="1">
    <location>
        <begin position="84"/>
        <end position="94"/>
    </location>
</feature>
<keyword evidence="3" id="KW-1185">Reference proteome</keyword>
<feature type="region of interest" description="Disordered" evidence="1">
    <location>
        <begin position="19"/>
        <end position="94"/>
    </location>
</feature>
<evidence type="ECO:0000313" key="3">
    <source>
        <dbReference type="Proteomes" id="UP001458415"/>
    </source>
</evidence>
<dbReference type="EMBL" id="JBEPCU010001001">
    <property type="protein sequence ID" value="MER6982337.1"/>
    <property type="molecule type" value="Genomic_DNA"/>
</dbReference>
<name>A0ABV1WDW9_9ACTN</name>
<reference evidence="2 3" key="1">
    <citation type="submission" date="2024-06" db="EMBL/GenBank/DDBJ databases">
        <title>The Natural Products Discovery Center: Release of the First 8490 Sequenced Strains for Exploring Actinobacteria Biosynthetic Diversity.</title>
        <authorList>
            <person name="Kalkreuter E."/>
            <person name="Kautsar S.A."/>
            <person name="Yang D."/>
            <person name="Bader C.D."/>
            <person name="Teijaro C.N."/>
            <person name="Fluegel L."/>
            <person name="Davis C.M."/>
            <person name="Simpson J.R."/>
            <person name="Lauterbach L."/>
            <person name="Steele A.D."/>
            <person name="Gui C."/>
            <person name="Meng S."/>
            <person name="Li G."/>
            <person name="Viehrig K."/>
            <person name="Ye F."/>
            <person name="Su P."/>
            <person name="Kiefer A.F."/>
            <person name="Nichols A."/>
            <person name="Cepeda A.J."/>
            <person name="Yan W."/>
            <person name="Fan B."/>
            <person name="Jiang Y."/>
            <person name="Adhikari A."/>
            <person name="Zheng C.-J."/>
            <person name="Schuster L."/>
            <person name="Cowan T.M."/>
            <person name="Smanski M.J."/>
            <person name="Chevrette M.G."/>
            <person name="De Carvalho L.P.S."/>
            <person name="Shen B."/>
        </authorList>
    </citation>
    <scope>NUCLEOTIDE SEQUENCE [LARGE SCALE GENOMIC DNA]</scope>
    <source>
        <strain evidence="2 3">NPDC000634</strain>
    </source>
</reference>
<protein>
    <submittedName>
        <fullName evidence="2">Uncharacterized protein</fullName>
    </submittedName>
</protein>
<dbReference type="Proteomes" id="UP001458415">
    <property type="component" value="Unassembled WGS sequence"/>
</dbReference>
<evidence type="ECO:0000313" key="2">
    <source>
        <dbReference type="EMBL" id="MER6982337.1"/>
    </source>
</evidence>
<feature type="compositionally biased region" description="Polar residues" evidence="1">
    <location>
        <begin position="25"/>
        <end position="36"/>
    </location>
</feature>
<comment type="caution">
    <text evidence="2">The sequence shown here is derived from an EMBL/GenBank/DDBJ whole genome shotgun (WGS) entry which is preliminary data.</text>
</comment>
<evidence type="ECO:0000256" key="1">
    <source>
        <dbReference type="SAM" id="MobiDB-lite"/>
    </source>
</evidence>
<dbReference type="RefSeq" id="WP_086728880.1">
    <property type="nucleotide sequence ID" value="NZ_MUBM01000268.1"/>
</dbReference>
<feature type="compositionally biased region" description="Basic and acidic residues" evidence="1">
    <location>
        <begin position="44"/>
        <end position="66"/>
    </location>
</feature>
<sequence length="94" mass="10890">MGAIGRFLRSLDGRNDRELARTQYAGRTSASDSVTYGRQVRAAKQAERDRKAKERKAQREAEDSARRRQRHRTAVLRDGDKQKPVPKRLRGRAW</sequence>
<gene>
    <name evidence="2" type="ORF">ABT317_36560</name>
</gene>
<proteinExistence type="predicted"/>
<accession>A0ABV1WDW9</accession>